<dbReference type="RefSeq" id="WP_166177306.1">
    <property type="nucleotide sequence ID" value="NZ_CP045119.1"/>
</dbReference>
<gene>
    <name evidence="2" type="ORF">GBA63_14705</name>
</gene>
<dbReference type="KEGG" id="rub:GBA63_14705"/>
<dbReference type="EMBL" id="CP045119">
    <property type="protein sequence ID" value="QIN83744.1"/>
    <property type="molecule type" value="Genomic_DNA"/>
</dbReference>
<dbReference type="AlphaFoldDB" id="A0A6G8QB74"/>
<evidence type="ECO:0000256" key="1">
    <source>
        <dbReference type="SAM" id="Phobius"/>
    </source>
</evidence>
<proteinExistence type="predicted"/>
<keyword evidence="1" id="KW-1133">Transmembrane helix</keyword>
<keyword evidence="1" id="KW-0472">Membrane</keyword>
<accession>A0A6G8QB74</accession>
<reference evidence="2 3" key="1">
    <citation type="submission" date="2019-10" db="EMBL/GenBank/DDBJ databases">
        <title>Rubrobacter sp nov SCSIO 52090 isolated from a deep-sea sediment in the South China Sea.</title>
        <authorList>
            <person name="Chen R.W."/>
        </authorList>
    </citation>
    <scope>NUCLEOTIDE SEQUENCE [LARGE SCALE GENOMIC DNA]</scope>
    <source>
        <strain evidence="2 3">SCSIO 52909</strain>
    </source>
</reference>
<organism evidence="2 3">
    <name type="scientific">Rubrobacter tropicus</name>
    <dbReference type="NCBI Taxonomy" id="2653851"/>
    <lineage>
        <taxon>Bacteria</taxon>
        <taxon>Bacillati</taxon>
        <taxon>Actinomycetota</taxon>
        <taxon>Rubrobacteria</taxon>
        <taxon>Rubrobacterales</taxon>
        <taxon>Rubrobacteraceae</taxon>
        <taxon>Rubrobacter</taxon>
    </lineage>
</organism>
<evidence type="ECO:0000313" key="3">
    <source>
        <dbReference type="Proteomes" id="UP000501452"/>
    </source>
</evidence>
<name>A0A6G8QB74_9ACTN</name>
<keyword evidence="3" id="KW-1185">Reference proteome</keyword>
<protein>
    <submittedName>
        <fullName evidence="2">Uncharacterized protein</fullName>
    </submittedName>
</protein>
<sequence length="171" mass="19556">MANRDRGDRESRRAFSWAAVSAIAAIIAIMAGLYSFWQNTEVQNEAAAVNAMQSHLELSIDNTKYTVAPELPNDSYKDLSAEQKEYTWYASHALLTAETIYNLRGRTNWWGEQDDSWTTAATGFVKRHESYIRWDARMRGKKSSVCTEYDPDFVTFMEEEANMGENLCTEP</sequence>
<keyword evidence="1" id="KW-0812">Transmembrane</keyword>
<feature type="transmembrane region" description="Helical" evidence="1">
    <location>
        <begin position="14"/>
        <end position="37"/>
    </location>
</feature>
<evidence type="ECO:0000313" key="2">
    <source>
        <dbReference type="EMBL" id="QIN83744.1"/>
    </source>
</evidence>
<dbReference type="Proteomes" id="UP000501452">
    <property type="component" value="Chromosome"/>
</dbReference>